<name>A0A7R9QWU7_9ACAR</name>
<dbReference type="AlphaFoldDB" id="A0A7R9QWU7"/>
<sequence length="149" mass="17152">MASMAANRSISRRRAKRLESLKRMANLLDPLGDYRNEIDFTSQDLLITTNRLLVSPDMTPLETQHLEYVRGRVLELRTHLFGPQVGGQPPIAGNVPGLRLVFGDWLQTLYAYIRHTCDHHIPDVLKYVLYAEYCVQNLIDVMTVCVERR</sequence>
<protein>
    <submittedName>
        <fullName evidence="1">Uncharacterized protein</fullName>
    </submittedName>
</protein>
<keyword evidence="2" id="KW-1185">Reference proteome</keyword>
<proteinExistence type="predicted"/>
<accession>A0A7R9QWU7</accession>
<reference evidence="1" key="1">
    <citation type="submission" date="2020-11" db="EMBL/GenBank/DDBJ databases">
        <authorList>
            <person name="Tran Van P."/>
        </authorList>
    </citation>
    <scope>NUCLEOTIDE SEQUENCE</scope>
</reference>
<evidence type="ECO:0000313" key="1">
    <source>
        <dbReference type="EMBL" id="CAD7659759.1"/>
    </source>
</evidence>
<dbReference type="EMBL" id="CAJPVJ010018313">
    <property type="protein sequence ID" value="CAG2176921.1"/>
    <property type="molecule type" value="Genomic_DNA"/>
</dbReference>
<dbReference type="EMBL" id="OC933138">
    <property type="protein sequence ID" value="CAD7659759.1"/>
    <property type="molecule type" value="Genomic_DNA"/>
</dbReference>
<dbReference type="Proteomes" id="UP000728032">
    <property type="component" value="Unassembled WGS sequence"/>
</dbReference>
<evidence type="ECO:0000313" key="2">
    <source>
        <dbReference type="Proteomes" id="UP000728032"/>
    </source>
</evidence>
<gene>
    <name evidence="1" type="ORF">ONB1V03_LOCUS16354</name>
</gene>
<organism evidence="1">
    <name type="scientific">Oppiella nova</name>
    <dbReference type="NCBI Taxonomy" id="334625"/>
    <lineage>
        <taxon>Eukaryota</taxon>
        <taxon>Metazoa</taxon>
        <taxon>Ecdysozoa</taxon>
        <taxon>Arthropoda</taxon>
        <taxon>Chelicerata</taxon>
        <taxon>Arachnida</taxon>
        <taxon>Acari</taxon>
        <taxon>Acariformes</taxon>
        <taxon>Sarcoptiformes</taxon>
        <taxon>Oribatida</taxon>
        <taxon>Brachypylina</taxon>
        <taxon>Oppioidea</taxon>
        <taxon>Oppiidae</taxon>
        <taxon>Oppiella</taxon>
    </lineage>
</organism>